<reference evidence="3" key="1">
    <citation type="submission" date="2017-02" db="UniProtKB">
        <authorList>
            <consortium name="WormBaseParasite"/>
        </authorList>
    </citation>
    <scope>IDENTIFICATION</scope>
</reference>
<name>A0A0M3JFD8_ANISI</name>
<reference evidence="1 2" key="2">
    <citation type="submission" date="2018-11" db="EMBL/GenBank/DDBJ databases">
        <authorList>
            <consortium name="Pathogen Informatics"/>
        </authorList>
    </citation>
    <scope>NUCLEOTIDE SEQUENCE [LARGE SCALE GENOMIC DNA]</scope>
</reference>
<proteinExistence type="predicted"/>
<protein>
    <submittedName>
        <fullName evidence="1 3">Uncharacterized protein</fullName>
    </submittedName>
</protein>
<dbReference type="WBParaSite" id="ASIM_0000633801-mRNA-1">
    <property type="protein sequence ID" value="ASIM_0000633801-mRNA-1"/>
    <property type="gene ID" value="ASIM_0000633801"/>
</dbReference>
<organism evidence="3">
    <name type="scientific">Anisakis simplex</name>
    <name type="common">Herring worm</name>
    <dbReference type="NCBI Taxonomy" id="6269"/>
    <lineage>
        <taxon>Eukaryota</taxon>
        <taxon>Metazoa</taxon>
        <taxon>Ecdysozoa</taxon>
        <taxon>Nematoda</taxon>
        <taxon>Chromadorea</taxon>
        <taxon>Rhabditida</taxon>
        <taxon>Spirurina</taxon>
        <taxon>Ascaridomorpha</taxon>
        <taxon>Ascaridoidea</taxon>
        <taxon>Anisakidae</taxon>
        <taxon>Anisakis</taxon>
        <taxon>Anisakis simplex complex</taxon>
    </lineage>
</organism>
<keyword evidence="2" id="KW-1185">Reference proteome</keyword>
<dbReference type="Proteomes" id="UP000267096">
    <property type="component" value="Unassembled WGS sequence"/>
</dbReference>
<sequence>MGRCKNIGRNVSKYRLKMSRKQTNKIYKRKKATEEVEAATQIDSGADNVEKIVAEVTNIEKVSCCD</sequence>
<evidence type="ECO:0000313" key="2">
    <source>
        <dbReference type="Proteomes" id="UP000267096"/>
    </source>
</evidence>
<gene>
    <name evidence="1" type="ORF">ASIM_LOCUS6121</name>
</gene>
<dbReference type="AlphaFoldDB" id="A0A0M3JFD8"/>
<dbReference type="EMBL" id="UYRR01012874">
    <property type="protein sequence ID" value="VDK26551.1"/>
    <property type="molecule type" value="Genomic_DNA"/>
</dbReference>
<evidence type="ECO:0000313" key="1">
    <source>
        <dbReference type="EMBL" id="VDK26551.1"/>
    </source>
</evidence>
<accession>A0A0M3JFD8</accession>
<evidence type="ECO:0000313" key="3">
    <source>
        <dbReference type="WBParaSite" id="ASIM_0000633801-mRNA-1"/>
    </source>
</evidence>